<dbReference type="Proteomes" id="UP000192917">
    <property type="component" value="Unassembled WGS sequence"/>
</dbReference>
<dbReference type="STRING" id="560819.SAMN05428998_114118"/>
<dbReference type="GO" id="GO:0016740">
    <property type="term" value="F:transferase activity"/>
    <property type="evidence" value="ECO:0007669"/>
    <property type="project" value="UniProtKB-KW"/>
</dbReference>
<reference evidence="1 2" key="1">
    <citation type="submission" date="2017-04" db="EMBL/GenBank/DDBJ databases">
        <authorList>
            <person name="Afonso C.L."/>
            <person name="Miller P.J."/>
            <person name="Scott M.A."/>
            <person name="Spackman E."/>
            <person name="Goraichik I."/>
            <person name="Dimitrov K.M."/>
            <person name="Suarez D.L."/>
            <person name="Swayne D.E."/>
        </authorList>
    </citation>
    <scope>NUCLEOTIDE SEQUENCE [LARGE SCALE GENOMIC DNA]</scope>
    <source>
        <strain evidence="1 2">USBA 355</strain>
    </source>
</reference>
<keyword evidence="2" id="KW-1185">Reference proteome</keyword>
<proteinExistence type="predicted"/>
<evidence type="ECO:0000313" key="1">
    <source>
        <dbReference type="EMBL" id="SMF41768.1"/>
    </source>
</evidence>
<dbReference type="EMBL" id="FWZX01000014">
    <property type="protein sequence ID" value="SMF41768.1"/>
    <property type="molecule type" value="Genomic_DNA"/>
</dbReference>
<dbReference type="Gene3D" id="3.40.50.300">
    <property type="entry name" value="P-loop containing nucleotide triphosphate hydrolases"/>
    <property type="match status" value="1"/>
</dbReference>
<gene>
    <name evidence="1" type="ORF">SAMN05428998_114118</name>
</gene>
<sequence length="348" mass="38973">MTTAPADSIAPVLVLSTGRCGSTMVSDLLSRHPQVLSLSEFFVPLGAQAFAWQRPDGERMWRILTRQNTALHAMLKDGKIVEENLYRYGTPGARFSPGDVPPILAVTLPHLTDRPDELHDELEPVVRNQPRQPLAEHYRHLFGHLMARFGRQVWVERSGGSLMHAAKLLRLFPEARVVHVFRDGRDTAISMGRHHNFRVLLGAILKVQSLGYDARRAFLKSKGSLLEVWIHQQAFRLLDVGKLAARPTLTDFGAFWSDMELVGRQVLGTLPPERQLSLRFEDVLSAPRETLAGLIRFIDPSLEDAAWLDEVSAIPRTARSKYLELPESERQALTSACAPGLELLGYAL</sequence>
<dbReference type="SUPFAM" id="SSF52540">
    <property type="entry name" value="P-loop containing nucleoside triphosphate hydrolases"/>
    <property type="match status" value="1"/>
</dbReference>
<dbReference type="Pfam" id="PF13469">
    <property type="entry name" value="Sulfotransfer_3"/>
    <property type="match status" value="1"/>
</dbReference>
<accession>A0A1Y6C9W8</accession>
<evidence type="ECO:0000313" key="2">
    <source>
        <dbReference type="Proteomes" id="UP000192917"/>
    </source>
</evidence>
<protein>
    <submittedName>
        <fullName evidence="1">Sulfotransferase family protein</fullName>
    </submittedName>
</protein>
<dbReference type="RefSeq" id="WP_085123942.1">
    <property type="nucleotide sequence ID" value="NZ_FWZX01000014.1"/>
</dbReference>
<name>A0A1Y6C9W8_9PROT</name>
<dbReference type="InterPro" id="IPR027417">
    <property type="entry name" value="P-loop_NTPase"/>
</dbReference>
<organism evidence="1 2">
    <name type="scientific">Tistlia consotensis USBA 355</name>
    <dbReference type="NCBI Taxonomy" id="560819"/>
    <lineage>
        <taxon>Bacteria</taxon>
        <taxon>Pseudomonadati</taxon>
        <taxon>Pseudomonadota</taxon>
        <taxon>Alphaproteobacteria</taxon>
        <taxon>Rhodospirillales</taxon>
        <taxon>Rhodovibrionaceae</taxon>
        <taxon>Tistlia</taxon>
    </lineage>
</organism>
<keyword evidence="1" id="KW-0808">Transferase</keyword>
<dbReference type="AlphaFoldDB" id="A0A1Y6C9W8"/>